<dbReference type="AlphaFoldDB" id="A0A6L2K2M4"/>
<evidence type="ECO:0000256" key="1">
    <source>
        <dbReference type="SAM" id="MobiDB-lite"/>
    </source>
</evidence>
<comment type="caution">
    <text evidence="2">The sequence shown here is derived from an EMBL/GenBank/DDBJ whole genome shotgun (WGS) entry which is preliminary data.</text>
</comment>
<proteinExistence type="predicted"/>
<feature type="region of interest" description="Disordered" evidence="1">
    <location>
        <begin position="46"/>
        <end position="71"/>
    </location>
</feature>
<reference evidence="2" key="1">
    <citation type="journal article" date="2019" name="Sci. Rep.">
        <title>Draft genome of Tanacetum cinerariifolium, the natural source of mosquito coil.</title>
        <authorList>
            <person name="Yamashiro T."/>
            <person name="Shiraishi A."/>
            <person name="Satake H."/>
            <person name="Nakayama K."/>
        </authorList>
    </citation>
    <scope>NUCLEOTIDE SEQUENCE</scope>
</reference>
<sequence length="115" mass="13260">MKLHPVGLQDVNFLIHWFNSSKEKRGKGAHGTKEIIIPKKSIIDSKKKLEKKKKSSDEESDDGYNKQEERLIRRKPKGVIIKDTLRVQMKKTLDSSKKLKGIELLSDVSEFEINT</sequence>
<accession>A0A6L2K2M4</accession>
<dbReference type="EMBL" id="BKCJ010001663">
    <property type="protein sequence ID" value="GEU43110.1"/>
    <property type="molecule type" value="Genomic_DNA"/>
</dbReference>
<evidence type="ECO:0000313" key="2">
    <source>
        <dbReference type="EMBL" id="GEU43110.1"/>
    </source>
</evidence>
<organism evidence="2">
    <name type="scientific">Tanacetum cinerariifolium</name>
    <name type="common">Dalmatian daisy</name>
    <name type="synonym">Chrysanthemum cinerariifolium</name>
    <dbReference type="NCBI Taxonomy" id="118510"/>
    <lineage>
        <taxon>Eukaryota</taxon>
        <taxon>Viridiplantae</taxon>
        <taxon>Streptophyta</taxon>
        <taxon>Embryophyta</taxon>
        <taxon>Tracheophyta</taxon>
        <taxon>Spermatophyta</taxon>
        <taxon>Magnoliopsida</taxon>
        <taxon>eudicotyledons</taxon>
        <taxon>Gunneridae</taxon>
        <taxon>Pentapetalae</taxon>
        <taxon>asterids</taxon>
        <taxon>campanulids</taxon>
        <taxon>Asterales</taxon>
        <taxon>Asteraceae</taxon>
        <taxon>Asteroideae</taxon>
        <taxon>Anthemideae</taxon>
        <taxon>Anthemidinae</taxon>
        <taxon>Tanacetum</taxon>
    </lineage>
</organism>
<protein>
    <submittedName>
        <fullName evidence="2">Uncharacterized protein</fullName>
    </submittedName>
</protein>
<gene>
    <name evidence="2" type="ORF">Tci_015088</name>
</gene>
<name>A0A6L2K2M4_TANCI</name>